<dbReference type="InterPro" id="IPR036759">
    <property type="entry name" value="TPK_catalytic_sf"/>
</dbReference>
<dbReference type="Pfam" id="PF21275">
    <property type="entry name" value="Thi_PPkinase_C"/>
    <property type="match status" value="1"/>
</dbReference>
<evidence type="ECO:0000256" key="3">
    <source>
        <dbReference type="ARBA" id="ARBA00022777"/>
    </source>
</evidence>
<evidence type="ECO:0000256" key="2">
    <source>
        <dbReference type="ARBA" id="ARBA00022741"/>
    </source>
</evidence>
<dbReference type="InterPro" id="IPR006282">
    <property type="entry name" value="Thi_PPkinase"/>
</dbReference>
<dbReference type="PATRIC" id="fig|1127696.3.peg.610"/>
<organism evidence="8 9">
    <name type="scientific">Porphyromonas catoniae F0037</name>
    <dbReference type="NCBI Taxonomy" id="1127696"/>
    <lineage>
        <taxon>Bacteria</taxon>
        <taxon>Pseudomonadati</taxon>
        <taxon>Bacteroidota</taxon>
        <taxon>Bacteroidia</taxon>
        <taxon>Bacteroidales</taxon>
        <taxon>Porphyromonadaceae</taxon>
        <taxon>Porphyromonas</taxon>
    </lineage>
</organism>
<name>L1NG11_9PORP</name>
<keyword evidence="3 8" id="KW-0418">Kinase</keyword>
<reference evidence="8 9" key="1">
    <citation type="submission" date="2012-05" db="EMBL/GenBank/DDBJ databases">
        <authorList>
            <person name="Weinstock G."/>
            <person name="Sodergren E."/>
            <person name="Lobos E.A."/>
            <person name="Fulton L."/>
            <person name="Fulton R."/>
            <person name="Courtney L."/>
            <person name="Fronick C."/>
            <person name="O'Laughlin M."/>
            <person name="Godfrey J."/>
            <person name="Wilson R.M."/>
            <person name="Miner T."/>
            <person name="Farmer C."/>
            <person name="Delehaunty K."/>
            <person name="Cordes M."/>
            <person name="Minx P."/>
            <person name="Tomlinson C."/>
            <person name="Chen J."/>
            <person name="Wollam A."/>
            <person name="Pepin K.H."/>
            <person name="Bhonagiri V."/>
            <person name="Zhang X."/>
            <person name="Suruliraj S."/>
            <person name="Warren W."/>
            <person name="Mitreva M."/>
            <person name="Mardis E.R."/>
            <person name="Wilson R.K."/>
        </authorList>
    </citation>
    <scope>NUCLEOTIDE SEQUENCE [LARGE SCALE GENOMIC DNA]</scope>
    <source>
        <strain evidence="8 9">F0037</strain>
    </source>
</reference>
<dbReference type="Pfam" id="PF04263">
    <property type="entry name" value="TPK_catalytic"/>
    <property type="match status" value="1"/>
</dbReference>
<dbReference type="GO" id="GO:0009229">
    <property type="term" value="P:thiamine diphosphate biosynthetic process"/>
    <property type="evidence" value="ECO:0007669"/>
    <property type="project" value="InterPro"/>
</dbReference>
<comment type="caution">
    <text evidence="8">The sequence shown here is derived from an EMBL/GenBank/DDBJ whole genome shotgun (WGS) entry which is preliminary data.</text>
</comment>
<dbReference type="AlphaFoldDB" id="L1NG11"/>
<sequence length="223" mass="24696">MKYYPLFSEDNLPQTLILANGAFPTAPVPLALLDKWCTGEEGYSLICCDGAVNKLRRYTSQLPDAVVGDLDSVSPALKDLLGQRIHRFPDQDTNDLTKTMNFVHRSMGRRSITLLGASGGREDHFLANLALLSSYAPLVDELIMLTDEGYFILITEPAEVEVLVGQQVSVFDFLGKPISLTGVRWPLEQHLLPQLWCGSLNCATEKTIHLTVDHPVLLYLANV</sequence>
<evidence type="ECO:0000259" key="7">
    <source>
        <dbReference type="Pfam" id="PF21275"/>
    </source>
</evidence>
<dbReference type="GO" id="GO:0005524">
    <property type="term" value="F:ATP binding"/>
    <property type="evidence" value="ECO:0007669"/>
    <property type="project" value="UniProtKB-KW"/>
</dbReference>
<dbReference type="GO" id="GO:0004788">
    <property type="term" value="F:thiamine diphosphokinase activity"/>
    <property type="evidence" value="ECO:0007669"/>
    <property type="project" value="UniProtKB-UniRule"/>
</dbReference>
<accession>L1NG11</accession>
<gene>
    <name evidence="8" type="ORF">HMPREF9134_00682</name>
</gene>
<dbReference type="RefSeq" id="WP_005468895.1">
    <property type="nucleotide sequence ID" value="NZ_KB291043.1"/>
</dbReference>
<dbReference type="EC" id="2.7.6.2" evidence="5"/>
<protein>
    <recommendedName>
        <fullName evidence="5">Thiamine diphosphokinase</fullName>
        <ecNumber evidence="5">2.7.6.2</ecNumber>
    </recommendedName>
</protein>
<dbReference type="GO" id="GO:0016301">
    <property type="term" value="F:kinase activity"/>
    <property type="evidence" value="ECO:0007669"/>
    <property type="project" value="UniProtKB-KW"/>
</dbReference>
<keyword evidence="4" id="KW-0067">ATP-binding</keyword>
<dbReference type="eggNOG" id="COG1564">
    <property type="taxonomic scope" value="Bacteria"/>
</dbReference>
<dbReference type="InterPro" id="IPR053149">
    <property type="entry name" value="TPK"/>
</dbReference>
<dbReference type="SUPFAM" id="SSF63999">
    <property type="entry name" value="Thiamin pyrophosphokinase, catalytic domain"/>
    <property type="match status" value="1"/>
</dbReference>
<evidence type="ECO:0000256" key="1">
    <source>
        <dbReference type="ARBA" id="ARBA00022679"/>
    </source>
</evidence>
<dbReference type="EMBL" id="AMEQ01000018">
    <property type="protein sequence ID" value="EKY02293.1"/>
    <property type="molecule type" value="Genomic_DNA"/>
</dbReference>
<evidence type="ECO:0000259" key="6">
    <source>
        <dbReference type="Pfam" id="PF04263"/>
    </source>
</evidence>
<dbReference type="Proteomes" id="UP000010408">
    <property type="component" value="Unassembled WGS sequence"/>
</dbReference>
<dbReference type="HOGENOM" id="CLU_044237_2_0_10"/>
<keyword evidence="2" id="KW-0547">Nucleotide-binding</keyword>
<dbReference type="NCBIfam" id="TIGR01378">
    <property type="entry name" value="thi_PPkinase"/>
    <property type="match status" value="1"/>
</dbReference>
<dbReference type="PANTHER" id="PTHR41299">
    <property type="entry name" value="THIAMINE PYROPHOSPHOKINASE"/>
    <property type="match status" value="1"/>
</dbReference>
<dbReference type="STRING" id="1127696.HMPREF9134_00682"/>
<dbReference type="InterPro" id="IPR007371">
    <property type="entry name" value="TPK_catalytic"/>
</dbReference>
<feature type="domain" description="Thiamin pyrophosphokinase-like substrate-binding" evidence="7">
    <location>
        <begin position="149"/>
        <end position="219"/>
    </location>
</feature>
<evidence type="ECO:0000313" key="8">
    <source>
        <dbReference type="EMBL" id="EKY02293.1"/>
    </source>
</evidence>
<evidence type="ECO:0000256" key="4">
    <source>
        <dbReference type="ARBA" id="ARBA00022840"/>
    </source>
</evidence>
<feature type="domain" description="Thiamin pyrophosphokinase catalytic" evidence="6">
    <location>
        <begin position="45"/>
        <end position="134"/>
    </location>
</feature>
<keyword evidence="1" id="KW-0808">Transferase</keyword>
<evidence type="ECO:0000313" key="9">
    <source>
        <dbReference type="Proteomes" id="UP000010408"/>
    </source>
</evidence>
<dbReference type="GO" id="GO:0006772">
    <property type="term" value="P:thiamine metabolic process"/>
    <property type="evidence" value="ECO:0007669"/>
    <property type="project" value="UniProtKB-UniRule"/>
</dbReference>
<evidence type="ECO:0000256" key="5">
    <source>
        <dbReference type="NCBIfam" id="TIGR01378"/>
    </source>
</evidence>
<dbReference type="InterPro" id="IPR049442">
    <property type="entry name" value="Thi_PPkinase-like_C"/>
</dbReference>
<dbReference type="PANTHER" id="PTHR41299:SF1">
    <property type="entry name" value="THIAMINE PYROPHOSPHOKINASE"/>
    <property type="match status" value="1"/>
</dbReference>
<dbReference type="CDD" id="cd07995">
    <property type="entry name" value="TPK"/>
    <property type="match status" value="1"/>
</dbReference>
<proteinExistence type="predicted"/>
<dbReference type="Gene3D" id="3.40.50.10240">
    <property type="entry name" value="Thiamin pyrophosphokinase, catalytic domain"/>
    <property type="match status" value="1"/>
</dbReference>